<dbReference type="Pfam" id="PF00155">
    <property type="entry name" value="Aminotran_1_2"/>
    <property type="match status" value="1"/>
</dbReference>
<dbReference type="AlphaFoldDB" id="A0A0P6XYT0"/>
<dbReference type="EMBL" id="LGCM01000027">
    <property type="protein sequence ID" value="KPL85096.1"/>
    <property type="molecule type" value="Genomic_DNA"/>
</dbReference>
<keyword evidence="2 4" id="KW-0032">Aminotransferase</keyword>
<dbReference type="GO" id="GO:0008483">
    <property type="term" value="F:transaminase activity"/>
    <property type="evidence" value="ECO:0007669"/>
    <property type="project" value="UniProtKB-KW"/>
</dbReference>
<comment type="caution">
    <text evidence="6">The sequence shown here is derived from an EMBL/GenBank/DDBJ whole genome shotgun (WGS) entry which is preliminary data.</text>
</comment>
<dbReference type="PROSITE" id="PS00105">
    <property type="entry name" value="AA_TRANSFER_CLASS_1"/>
    <property type="match status" value="1"/>
</dbReference>
<dbReference type="InterPro" id="IPR004839">
    <property type="entry name" value="Aminotransferase_I/II_large"/>
</dbReference>
<dbReference type="InterPro" id="IPR015422">
    <property type="entry name" value="PyrdxlP-dep_Trfase_small"/>
</dbReference>
<evidence type="ECO:0000256" key="4">
    <source>
        <dbReference type="RuleBase" id="RU000481"/>
    </source>
</evidence>
<dbReference type="InterPro" id="IPR015421">
    <property type="entry name" value="PyrdxlP-dep_Trfase_major"/>
</dbReference>
<dbReference type="GO" id="GO:0030170">
    <property type="term" value="F:pyridoxal phosphate binding"/>
    <property type="evidence" value="ECO:0007669"/>
    <property type="project" value="InterPro"/>
</dbReference>
<dbReference type="InterPro" id="IPR050881">
    <property type="entry name" value="LL-DAP_aminotransferase"/>
</dbReference>
<feature type="domain" description="Aminotransferase class I/classII large" evidence="5">
    <location>
        <begin position="45"/>
        <end position="394"/>
    </location>
</feature>
<dbReference type="PATRIC" id="fig|229921.5.peg.2274"/>
<dbReference type="InterPro" id="IPR004838">
    <property type="entry name" value="NHTrfase_class1_PyrdxlP-BS"/>
</dbReference>
<evidence type="ECO:0000259" key="5">
    <source>
        <dbReference type="Pfam" id="PF00155"/>
    </source>
</evidence>
<gene>
    <name evidence="6" type="ORF">ADN01_06925</name>
</gene>
<dbReference type="CDD" id="cd00609">
    <property type="entry name" value="AAT_like"/>
    <property type="match status" value="1"/>
</dbReference>
<evidence type="ECO:0000256" key="2">
    <source>
        <dbReference type="ARBA" id="ARBA00022576"/>
    </source>
</evidence>
<evidence type="ECO:0000256" key="3">
    <source>
        <dbReference type="ARBA" id="ARBA00022679"/>
    </source>
</evidence>
<keyword evidence="3 4" id="KW-0808">Transferase</keyword>
<dbReference type="STRING" id="229921.ADN01_06925"/>
<comment type="similarity">
    <text evidence="4">Belongs to the class-I pyridoxal-phosphate-dependent aminotransferase family.</text>
</comment>
<dbReference type="Gene3D" id="3.40.640.10">
    <property type="entry name" value="Type I PLP-dependent aspartate aminotransferase-like (Major domain)"/>
    <property type="match status" value="1"/>
</dbReference>
<name>A0A0P6XYT0_9CHLR</name>
<accession>A0A0P6XYT0</accession>
<keyword evidence="7" id="KW-1185">Reference proteome</keyword>
<dbReference type="EC" id="2.6.1.-" evidence="4"/>
<dbReference type="Proteomes" id="UP000050501">
    <property type="component" value="Unassembled WGS sequence"/>
</dbReference>
<evidence type="ECO:0000313" key="6">
    <source>
        <dbReference type="EMBL" id="KPL85096.1"/>
    </source>
</evidence>
<organism evidence="6 7">
    <name type="scientific">Levilinea saccharolytica</name>
    <dbReference type="NCBI Taxonomy" id="229921"/>
    <lineage>
        <taxon>Bacteria</taxon>
        <taxon>Bacillati</taxon>
        <taxon>Chloroflexota</taxon>
        <taxon>Anaerolineae</taxon>
        <taxon>Anaerolineales</taxon>
        <taxon>Anaerolineaceae</taxon>
        <taxon>Levilinea</taxon>
    </lineage>
</organism>
<evidence type="ECO:0000256" key="1">
    <source>
        <dbReference type="ARBA" id="ARBA00001933"/>
    </source>
</evidence>
<dbReference type="SUPFAM" id="SSF53383">
    <property type="entry name" value="PLP-dependent transferases"/>
    <property type="match status" value="1"/>
</dbReference>
<protein>
    <recommendedName>
        <fullName evidence="4">Aminotransferase</fullName>
        <ecNumber evidence="4">2.6.1.-</ecNumber>
    </recommendedName>
</protein>
<dbReference type="PANTHER" id="PTHR42832">
    <property type="entry name" value="AMINO ACID AMINOTRANSFERASE"/>
    <property type="match status" value="1"/>
</dbReference>
<dbReference type="PANTHER" id="PTHR42832:SF3">
    <property type="entry name" value="L-GLUTAMINE--4-(METHYLSULFANYL)-2-OXOBUTANOATE AMINOTRANSFERASE"/>
    <property type="match status" value="1"/>
</dbReference>
<dbReference type="InterPro" id="IPR015424">
    <property type="entry name" value="PyrdxlP-dep_Trfase"/>
</dbReference>
<dbReference type="RefSeq" id="WP_062418582.1">
    <property type="nucleotide sequence ID" value="NZ_DF967974.1"/>
</dbReference>
<dbReference type="OrthoDB" id="9813612at2"/>
<sequence length="400" mass="43985">MSLTPSQTSTDFIQPANRIANFQPYFFASLNKVIAQLKAEGMDVVRIDMGSPDLPPADFIIEKLVSEARKPNTHGYSPIGGTASYREAIATYYKRRFNVDLDPKKEVLGLIGSKEGLFNLSQVLLNPGDITLVPDPGYPVYSAGGLIAGGEVVYVPLLRKKGFLPDLDAIPAEVAAKAKILWLNYPNNPTGAVASLEFFQKAVEFGRQHHVVIAHDAPYADICFNGYIAPSILQVPGAKEVAVEFNSLAKAYNMAGWRLGMAVGNAKVVGYLDTYKSQMDTSHFGPVFSAGVEALTGDQNWLEERNLIYQERRDICLKALREVGFDVDTPPAAIYVWAHLPKPYTDDLAFCDQLLREAGVSMTPGVVYGENGKGYIRISLGTETKRIAEAMQRLVKWMKK</sequence>
<dbReference type="Gene3D" id="3.90.1150.10">
    <property type="entry name" value="Aspartate Aminotransferase, domain 1"/>
    <property type="match status" value="1"/>
</dbReference>
<reference evidence="6 7" key="1">
    <citation type="submission" date="2015-07" db="EMBL/GenBank/DDBJ databases">
        <title>Genome sequence of Levilinea saccharolytica DSM 16555.</title>
        <authorList>
            <person name="Hemp J."/>
            <person name="Ward L.M."/>
            <person name="Pace L.A."/>
            <person name="Fischer W.W."/>
        </authorList>
    </citation>
    <scope>NUCLEOTIDE SEQUENCE [LARGE SCALE GENOMIC DNA]</scope>
    <source>
        <strain evidence="6 7">KIBI-1</strain>
    </source>
</reference>
<proteinExistence type="inferred from homology"/>
<comment type="cofactor">
    <cofactor evidence="1 4">
        <name>pyridoxal 5'-phosphate</name>
        <dbReference type="ChEBI" id="CHEBI:597326"/>
    </cofactor>
</comment>
<evidence type="ECO:0000313" key="7">
    <source>
        <dbReference type="Proteomes" id="UP000050501"/>
    </source>
</evidence>